<dbReference type="SUPFAM" id="SSF55073">
    <property type="entry name" value="Nucleotide cyclase"/>
    <property type="match status" value="1"/>
</dbReference>
<dbReference type="Gene3D" id="3.30.450.20">
    <property type="entry name" value="PAS domain"/>
    <property type="match status" value="1"/>
</dbReference>
<dbReference type="Pfam" id="PF00990">
    <property type="entry name" value="GGDEF"/>
    <property type="match status" value="1"/>
</dbReference>
<dbReference type="PANTHER" id="PTHR44757">
    <property type="entry name" value="DIGUANYLATE CYCLASE DGCP"/>
    <property type="match status" value="1"/>
</dbReference>
<dbReference type="InterPro" id="IPR043128">
    <property type="entry name" value="Rev_trsase/Diguanyl_cyclase"/>
</dbReference>
<feature type="transmembrane region" description="Helical" evidence="1">
    <location>
        <begin position="9"/>
        <end position="29"/>
    </location>
</feature>
<dbReference type="SUPFAM" id="SSF55785">
    <property type="entry name" value="PYP-like sensor domain (PAS domain)"/>
    <property type="match status" value="1"/>
</dbReference>
<accession>A0A936ZHW8</accession>
<dbReference type="InterPro" id="IPR029787">
    <property type="entry name" value="Nucleotide_cyclase"/>
</dbReference>
<protein>
    <submittedName>
        <fullName evidence="3">Diguanylate cyclase</fullName>
    </submittedName>
</protein>
<name>A0A936ZHW8_9HYPH</name>
<organism evidence="3 4">
    <name type="scientific">Microvirga aerilata</name>
    <dbReference type="NCBI Taxonomy" id="670292"/>
    <lineage>
        <taxon>Bacteria</taxon>
        <taxon>Pseudomonadati</taxon>
        <taxon>Pseudomonadota</taxon>
        <taxon>Alphaproteobacteria</taxon>
        <taxon>Hyphomicrobiales</taxon>
        <taxon>Methylobacteriaceae</taxon>
        <taxon>Microvirga</taxon>
    </lineage>
</organism>
<sequence>MIQVVRSPLIAALVLLAIAAVIPALYFSYEIADLEYNITAARQAASQAKQARGIVDKSDQSIASFTAVALELSHEERASVLQETNRHLADLQEAFRYLEPLTKQVLTQSDFAELEERIASAQHHWEEIQEQANDGMGETEKTFHFLKIFKDTLFLRDVLTRVELFATAVAEDKTEKSLQQVKVVSRSFVFTFAVAGALALLACLCLYLHAQFVKRSERELRSRGAELYERDIRFKAAVENMPHGLVVFDNEQKVVICNRTFAKMYGLRLGQSGPGTPLRSILEHRQDIGTNPTNIANFIETRLAQVAEQRAAYTLHDLSDGRVVAVHDQPMPGGGLMAIHEDVTERRKAELRIAHLAHHDALTGLPNRVRFLEELNKALMQADAGRLAVLCLDLDNFKSINDTLGHPVGDELLIAVAERLTGSLSDNDVIARLGGDEFAIVLVEGGELERSAAVSQRIIDALMPRLN</sequence>
<comment type="caution">
    <text evidence="3">The sequence shown here is derived from an EMBL/GenBank/DDBJ whole genome shotgun (WGS) entry which is preliminary data.</text>
</comment>
<feature type="transmembrane region" description="Helical" evidence="1">
    <location>
        <begin position="188"/>
        <end position="208"/>
    </location>
</feature>
<dbReference type="InterPro" id="IPR000160">
    <property type="entry name" value="GGDEF_dom"/>
</dbReference>
<dbReference type="Pfam" id="PF12860">
    <property type="entry name" value="PAS_7"/>
    <property type="match status" value="1"/>
</dbReference>
<feature type="domain" description="GGDEF" evidence="2">
    <location>
        <begin position="385"/>
        <end position="467"/>
    </location>
</feature>
<dbReference type="SMART" id="SM00267">
    <property type="entry name" value="GGDEF"/>
    <property type="match status" value="1"/>
</dbReference>
<dbReference type="EMBL" id="JAEQMY010000087">
    <property type="protein sequence ID" value="MBL0407502.1"/>
    <property type="molecule type" value="Genomic_DNA"/>
</dbReference>
<dbReference type="NCBIfam" id="TIGR00229">
    <property type="entry name" value="sensory_box"/>
    <property type="match status" value="1"/>
</dbReference>
<evidence type="ECO:0000313" key="4">
    <source>
        <dbReference type="Proteomes" id="UP000605848"/>
    </source>
</evidence>
<keyword evidence="1" id="KW-0812">Transmembrane</keyword>
<dbReference type="RefSeq" id="WP_202064804.1">
    <property type="nucleotide sequence ID" value="NZ_JAEQMY010000087.1"/>
</dbReference>
<dbReference type="PROSITE" id="PS50887">
    <property type="entry name" value="GGDEF"/>
    <property type="match status" value="1"/>
</dbReference>
<dbReference type="NCBIfam" id="TIGR00254">
    <property type="entry name" value="GGDEF"/>
    <property type="match status" value="1"/>
</dbReference>
<keyword evidence="4" id="KW-1185">Reference proteome</keyword>
<dbReference type="InterPro" id="IPR000014">
    <property type="entry name" value="PAS"/>
</dbReference>
<evidence type="ECO:0000256" key="1">
    <source>
        <dbReference type="SAM" id="Phobius"/>
    </source>
</evidence>
<proteinExistence type="predicted"/>
<keyword evidence="1" id="KW-0472">Membrane</keyword>
<keyword evidence="1" id="KW-1133">Transmembrane helix</keyword>
<dbReference type="InterPro" id="IPR052155">
    <property type="entry name" value="Biofilm_reg_signaling"/>
</dbReference>
<evidence type="ECO:0000313" key="3">
    <source>
        <dbReference type="EMBL" id="MBL0407502.1"/>
    </source>
</evidence>
<evidence type="ECO:0000259" key="2">
    <source>
        <dbReference type="PROSITE" id="PS50887"/>
    </source>
</evidence>
<gene>
    <name evidence="3" type="ORF">JKG68_26655</name>
</gene>
<reference evidence="3" key="1">
    <citation type="submission" date="2021-01" db="EMBL/GenBank/DDBJ databases">
        <title>Microvirga sp.</title>
        <authorList>
            <person name="Kim M.K."/>
        </authorList>
    </citation>
    <scope>NUCLEOTIDE SEQUENCE</scope>
    <source>
        <strain evidence="3">5420S-16</strain>
    </source>
</reference>
<dbReference type="Proteomes" id="UP000605848">
    <property type="component" value="Unassembled WGS sequence"/>
</dbReference>
<dbReference type="PANTHER" id="PTHR44757:SF2">
    <property type="entry name" value="BIOFILM ARCHITECTURE MAINTENANCE PROTEIN MBAA"/>
    <property type="match status" value="1"/>
</dbReference>
<dbReference type="CDD" id="cd01949">
    <property type="entry name" value="GGDEF"/>
    <property type="match status" value="1"/>
</dbReference>
<dbReference type="InterPro" id="IPR035965">
    <property type="entry name" value="PAS-like_dom_sf"/>
</dbReference>
<dbReference type="Gene3D" id="3.30.70.270">
    <property type="match status" value="1"/>
</dbReference>
<dbReference type="AlphaFoldDB" id="A0A936ZHW8"/>